<proteinExistence type="predicted"/>
<dbReference type="Proteomes" id="UP000198741">
    <property type="component" value="Chromosome I"/>
</dbReference>
<gene>
    <name evidence="2" type="ORF">SAMN04515671_1430</name>
</gene>
<feature type="region of interest" description="Disordered" evidence="1">
    <location>
        <begin position="226"/>
        <end position="245"/>
    </location>
</feature>
<evidence type="ECO:0000313" key="3">
    <source>
        <dbReference type="Proteomes" id="UP000198741"/>
    </source>
</evidence>
<dbReference type="EMBL" id="LT629710">
    <property type="protein sequence ID" value="SDO59443.1"/>
    <property type="molecule type" value="Genomic_DNA"/>
</dbReference>
<keyword evidence="3" id="KW-1185">Reference proteome</keyword>
<dbReference type="RefSeq" id="WP_090475361.1">
    <property type="nucleotide sequence ID" value="NZ_LT629710.1"/>
</dbReference>
<dbReference type="Pfam" id="PF05988">
    <property type="entry name" value="DUF899"/>
    <property type="match status" value="1"/>
</dbReference>
<organism evidence="2 3">
    <name type="scientific">Nakamurella panacisegetis</name>
    <dbReference type="NCBI Taxonomy" id="1090615"/>
    <lineage>
        <taxon>Bacteria</taxon>
        <taxon>Bacillati</taxon>
        <taxon>Actinomycetota</taxon>
        <taxon>Actinomycetes</taxon>
        <taxon>Nakamurellales</taxon>
        <taxon>Nakamurellaceae</taxon>
        <taxon>Nakamurella</taxon>
    </lineage>
</organism>
<protein>
    <submittedName>
        <fullName evidence="2">Predicted dithiol-disulfide oxidoreductase, DUF899 family</fullName>
    </submittedName>
</protein>
<accession>A0A1H0KUI6</accession>
<dbReference type="STRING" id="1090615.SAMN04515671_1430"/>
<evidence type="ECO:0000313" key="2">
    <source>
        <dbReference type="EMBL" id="SDO59443.1"/>
    </source>
</evidence>
<dbReference type="AlphaFoldDB" id="A0A1H0KUI6"/>
<evidence type="ECO:0000256" key="1">
    <source>
        <dbReference type="SAM" id="MobiDB-lite"/>
    </source>
</evidence>
<reference evidence="2 3" key="1">
    <citation type="submission" date="2016-10" db="EMBL/GenBank/DDBJ databases">
        <authorList>
            <person name="de Groot N.N."/>
        </authorList>
    </citation>
    <scope>NUCLEOTIDE SEQUENCE [LARGE SCALE GENOMIC DNA]</scope>
    <source>
        <strain evidence="3">P4-7,KCTC 19426,CECT 7604</strain>
    </source>
</reference>
<name>A0A1H0KUI6_9ACTN</name>
<dbReference type="InterPro" id="IPR010296">
    <property type="entry name" value="DUF899_thioredox"/>
</dbReference>
<sequence length="245" mass="27612">MALPDIVSRQDWLDARRGLLEREKELTRARDQVNAARRRLPMVRIDKEYVLEGPDGPVRLLDLFAGRRQLVLQHFMFDPAWDTGCPSCTADVDEMSDGLLDHLAARDTAFAAVSRAPYPKLAEYRAQKGWDIAWYSSFGSDFNYDFHVTLDAAVAPVMFNYRDAAELEAAGLGWINEKPCEQPGISCFLRDGDEIFHTYSTFGRGTEQMGGAYAILDMTALGRQEAWEEPKGRSDDPHRASPDFA</sequence>
<dbReference type="OrthoDB" id="4721017at2"/>